<dbReference type="Gene3D" id="1.25.40.20">
    <property type="entry name" value="Ankyrin repeat-containing domain"/>
    <property type="match status" value="1"/>
</dbReference>
<dbReference type="InterPro" id="IPR036770">
    <property type="entry name" value="Ankyrin_rpt-contain_sf"/>
</dbReference>
<dbReference type="InterPro" id="IPR014756">
    <property type="entry name" value="Ig_E-set"/>
</dbReference>
<dbReference type="EMBL" id="JANBPY010000257">
    <property type="protein sequence ID" value="KAJ1967935.1"/>
    <property type="molecule type" value="Genomic_DNA"/>
</dbReference>
<dbReference type="PROSITE" id="PS50088">
    <property type="entry name" value="ANK_REPEAT"/>
    <property type="match status" value="1"/>
</dbReference>
<dbReference type="AlphaFoldDB" id="A0A9W8ATA3"/>
<reference evidence="5" key="1">
    <citation type="submission" date="2022-07" db="EMBL/GenBank/DDBJ databases">
        <title>Phylogenomic reconstructions and comparative analyses of Kickxellomycotina fungi.</title>
        <authorList>
            <person name="Reynolds N.K."/>
            <person name="Stajich J.E."/>
            <person name="Barry K."/>
            <person name="Grigoriev I.V."/>
            <person name="Crous P."/>
            <person name="Smith M.E."/>
        </authorList>
    </citation>
    <scope>NUCLEOTIDE SEQUENCE</scope>
    <source>
        <strain evidence="5">RSA 1196</strain>
    </source>
</reference>
<proteinExistence type="predicted"/>
<feature type="region of interest" description="Disordered" evidence="3">
    <location>
        <begin position="90"/>
        <end position="189"/>
    </location>
</feature>
<dbReference type="SMART" id="SM00429">
    <property type="entry name" value="IPT"/>
    <property type="match status" value="1"/>
</dbReference>
<feature type="compositionally biased region" description="Polar residues" evidence="3">
    <location>
        <begin position="500"/>
        <end position="517"/>
    </location>
</feature>
<keyword evidence="6" id="KW-1185">Reference proteome</keyword>
<gene>
    <name evidence="5" type="primary">SPT23</name>
    <name evidence="5" type="ORF">IWQ62_001551</name>
</gene>
<dbReference type="InterPro" id="IPR057962">
    <property type="entry name" value="SPT23_MGA2_DBD"/>
</dbReference>
<dbReference type="GO" id="GO:0003690">
    <property type="term" value="F:double-stranded DNA binding"/>
    <property type="evidence" value="ECO:0007669"/>
    <property type="project" value="TreeGrafter"/>
</dbReference>
<dbReference type="SMART" id="SM00248">
    <property type="entry name" value="ANK"/>
    <property type="match status" value="3"/>
</dbReference>
<dbReference type="OrthoDB" id="71307at2759"/>
<sequence>MLQYSGRKASQAQSNSQVTSPTDDTHAFHFTSFLSPVMAAATGTSQQVRGRRALSRSLTTDHSPFLDPVMDELNLDSPLVLSRAATTTGAVPLPGVKRSNSHHVSPSLPTSRASSPGFTGSSSFTTPQMPQPNASSPGFKGGSTSGLSPLARAIGSAAQAKVKGKKPERSGEIDHHSPVSNTGGAAEDDGENLATLHECLRRFRGHCEEFTEARVMALMQRLPTSLAQDVLNRQLRIVMLGIPRHGAKSRVETQIRLGLQLLDSRGDQVTHWSHLRLPDLSVVKDRTRNRQGHLVEPSPLPPDHQILSLEATVVCASAPTKRVDVCMGCVRREFKRAQRRKENRCRAFPSNATTPAQSRPGSPTSDHHQPPSMESEWDEERINLERRRTLIFNCYDIVDFHKGEVHLPARITCYCRHHAEKVGFCIYLVIRDYTGTVLATGLSPPIMITDDHKSTKFKSERKRPKAEYDVEGRLQHKTQDKPVVNTGHEVGKGRRSVLNSPATLQPSMVTTSSSTSAIGGDPPLPPLSAAVSGGGRHTSGGGPTAGYTGLAGFHSISNTPLGNNTPLPSPLLAAQLSPPATPHFPPNMLPLNSPSFPTGSPSSYPQSTLMAPPDRLISTFGSMPIPTYSPFVSSGQDAFLGANSVNVPDFALLNDNHAAITQILTSSQSASPQSSVFSNQFSPIREGVQLPKVDRIVPTEGPVNGGIEVTLLGVGFHENLRVLFGDAPAKITHFWSPNTMVCVLPPSTVAGPVMVTLGESLPGTEFPLDAKESIPLFTYVDDTERQLMELALQVVGIKMTGRVEDPRQVAMRIVAAENQNTTGGSTNTSPSQSDITKGGQGEHHSQSSMATPPEEDVLMVDSGINPVELSLQYFHSSPANMQLLKNILNAYRSRNLDRLEEALLQLFESLRVNFTLDEVSLSVLHDKTNQTLLHLAAILGMSRLARFLLANHMRTDVQDGNGMTALHFAAWVGHVEMVLLLLDAGASHSLMTFNSKRPIDLASARSLNDVVLLLEQREDYMSFLCDSDWETDETALESMASSFTSTTSSLKTLTGNTTTNESLSLFNLTSSVFARMKLDQSCFPGRPFGGDHRMAKSIGNSGSGGNTGLVSDNATLGMGTAL</sequence>
<feature type="domain" description="IPT/TIG" evidence="4">
    <location>
        <begin position="690"/>
        <end position="780"/>
    </location>
</feature>
<evidence type="ECO:0000256" key="2">
    <source>
        <dbReference type="PROSITE-ProRule" id="PRU00023"/>
    </source>
</evidence>
<evidence type="ECO:0000313" key="6">
    <source>
        <dbReference type="Proteomes" id="UP001150925"/>
    </source>
</evidence>
<dbReference type="Proteomes" id="UP001150925">
    <property type="component" value="Unassembled WGS sequence"/>
</dbReference>
<dbReference type="InterPro" id="IPR002110">
    <property type="entry name" value="Ankyrin_rpt"/>
</dbReference>
<dbReference type="GO" id="GO:0005634">
    <property type="term" value="C:nucleus"/>
    <property type="evidence" value="ECO:0007669"/>
    <property type="project" value="TreeGrafter"/>
</dbReference>
<feature type="region of interest" description="Disordered" evidence="3">
    <location>
        <begin position="817"/>
        <end position="852"/>
    </location>
</feature>
<evidence type="ECO:0000259" key="4">
    <source>
        <dbReference type="SMART" id="SM00429"/>
    </source>
</evidence>
<dbReference type="InterPro" id="IPR002909">
    <property type="entry name" value="IPT_dom"/>
</dbReference>
<name>A0A9W8ATA3_9FUNG</name>
<feature type="compositionally biased region" description="Low complexity" evidence="3">
    <location>
        <begin position="818"/>
        <end position="833"/>
    </location>
</feature>
<organism evidence="5 6">
    <name type="scientific">Dispira parvispora</name>
    <dbReference type="NCBI Taxonomy" id="1520584"/>
    <lineage>
        <taxon>Eukaryota</taxon>
        <taxon>Fungi</taxon>
        <taxon>Fungi incertae sedis</taxon>
        <taxon>Zoopagomycota</taxon>
        <taxon>Kickxellomycotina</taxon>
        <taxon>Dimargaritomycetes</taxon>
        <taxon>Dimargaritales</taxon>
        <taxon>Dimargaritaceae</taxon>
        <taxon>Dispira</taxon>
    </lineage>
</organism>
<feature type="region of interest" description="Disordered" evidence="3">
    <location>
        <begin position="1"/>
        <end position="24"/>
    </location>
</feature>
<dbReference type="Pfam" id="PF25603">
    <property type="entry name" value="SPT23_MGA2_DBD"/>
    <property type="match status" value="1"/>
</dbReference>
<feature type="compositionally biased region" description="Polar residues" evidence="3">
    <location>
        <begin position="350"/>
        <end position="364"/>
    </location>
</feature>
<feature type="region of interest" description="Disordered" evidence="3">
    <location>
        <begin position="500"/>
        <end position="522"/>
    </location>
</feature>
<feature type="compositionally biased region" description="Polar residues" evidence="3">
    <location>
        <begin position="102"/>
        <end position="113"/>
    </location>
</feature>
<evidence type="ECO:0000313" key="5">
    <source>
        <dbReference type="EMBL" id="KAJ1967935.1"/>
    </source>
</evidence>
<dbReference type="PROSITE" id="PS50297">
    <property type="entry name" value="ANK_REP_REGION"/>
    <property type="match status" value="1"/>
</dbReference>
<dbReference type="PANTHER" id="PTHR23335:SF1">
    <property type="entry name" value="CALMODULIN-BINDING TRANSCRIPTION ACTIVATOR, ISOFORM F"/>
    <property type="match status" value="1"/>
</dbReference>
<dbReference type="Gene3D" id="2.60.40.10">
    <property type="entry name" value="Immunoglobulins"/>
    <property type="match status" value="1"/>
</dbReference>
<dbReference type="GO" id="GO:0003712">
    <property type="term" value="F:transcription coregulator activity"/>
    <property type="evidence" value="ECO:0007669"/>
    <property type="project" value="TreeGrafter"/>
</dbReference>
<dbReference type="Pfam" id="PF12796">
    <property type="entry name" value="Ank_2"/>
    <property type="match status" value="1"/>
</dbReference>
<comment type="caution">
    <text evidence="5">The sequence shown here is derived from an EMBL/GenBank/DDBJ whole genome shotgun (WGS) entry which is preliminary data.</text>
</comment>
<keyword evidence="1 2" id="KW-0040">ANK repeat</keyword>
<dbReference type="PANTHER" id="PTHR23335">
    <property type="entry name" value="CALMODULIN-BINDING TRANSCRIPTION ACTIVATOR CAMTA"/>
    <property type="match status" value="1"/>
</dbReference>
<feature type="compositionally biased region" description="Low complexity" evidence="3">
    <location>
        <begin position="114"/>
        <end position="127"/>
    </location>
</feature>
<feature type="repeat" description="ANK" evidence="2">
    <location>
        <begin position="961"/>
        <end position="993"/>
    </location>
</feature>
<feature type="compositionally biased region" description="Polar residues" evidence="3">
    <location>
        <begin position="8"/>
        <end position="22"/>
    </location>
</feature>
<evidence type="ECO:0000256" key="1">
    <source>
        <dbReference type="ARBA" id="ARBA00023043"/>
    </source>
</evidence>
<dbReference type="SUPFAM" id="SSF48403">
    <property type="entry name" value="Ankyrin repeat"/>
    <property type="match status" value="1"/>
</dbReference>
<accession>A0A9W8ATA3</accession>
<dbReference type="Pfam" id="PF01833">
    <property type="entry name" value="TIG"/>
    <property type="match status" value="1"/>
</dbReference>
<dbReference type="GO" id="GO:0006357">
    <property type="term" value="P:regulation of transcription by RNA polymerase II"/>
    <property type="evidence" value="ECO:0007669"/>
    <property type="project" value="TreeGrafter"/>
</dbReference>
<evidence type="ECO:0000256" key="3">
    <source>
        <dbReference type="SAM" id="MobiDB-lite"/>
    </source>
</evidence>
<dbReference type="InterPro" id="IPR013783">
    <property type="entry name" value="Ig-like_fold"/>
</dbReference>
<dbReference type="SUPFAM" id="SSF81296">
    <property type="entry name" value="E set domains"/>
    <property type="match status" value="1"/>
</dbReference>
<protein>
    <submittedName>
        <fullName evidence="5">SPT3 Dosage dependent suppressor of Ty-induced promoter mutations-like protein</fullName>
    </submittedName>
</protein>
<dbReference type="CDD" id="cd00102">
    <property type="entry name" value="IPT"/>
    <property type="match status" value="1"/>
</dbReference>
<feature type="region of interest" description="Disordered" evidence="3">
    <location>
        <begin position="341"/>
        <end position="378"/>
    </location>
</feature>
<feature type="compositionally biased region" description="Basic and acidic residues" evidence="3">
    <location>
        <begin position="165"/>
        <end position="177"/>
    </location>
</feature>